<dbReference type="InterPro" id="IPR036938">
    <property type="entry name" value="PAP2/HPO_sf"/>
</dbReference>
<sequence>MENTSSTLRLSLSFQEPPIRRFIFMKHSLTLLLSGALLLTSVPAATAQQAAASPYHTRFAVDAPITLGLGAMSGLGLYLVQQKNGLSDAELARLSKNDVPKFDRFAAGNYSKSAQTAGDFLCYGSLVVAPGLLALNEDVRGHYGQVLGLYLQTMLATDAIFTTTVGSVTRYRPFLYGTEGGGSRNSKISTNSFFAGHTAHTATATFFAAKVFHDFNPGSRAEPFVWGAAALMPAAVAYTRIEAGKHFLSDNIVGYVVGATAGIVVPQLHKTAGRNGYSFAPIQGLNANGYSYGGLLVTKQL</sequence>
<evidence type="ECO:0000313" key="2">
    <source>
        <dbReference type="EMBL" id="TGD79527.1"/>
    </source>
</evidence>
<dbReference type="InterPro" id="IPR000326">
    <property type="entry name" value="PAP2/HPO"/>
</dbReference>
<gene>
    <name evidence="2" type="ORF">EU557_14980</name>
</gene>
<keyword evidence="3" id="KW-1185">Reference proteome</keyword>
<dbReference type="OrthoDB" id="9806134at2"/>
<feature type="domain" description="Phosphatidic acid phosphatase type 2/haloperoxidase" evidence="1">
    <location>
        <begin position="147"/>
        <end position="266"/>
    </location>
</feature>
<dbReference type="SMART" id="SM00014">
    <property type="entry name" value="acidPPc"/>
    <property type="match status" value="1"/>
</dbReference>
<comment type="caution">
    <text evidence="2">The sequence shown here is derived from an EMBL/GenBank/DDBJ whole genome shotgun (WGS) entry which is preliminary data.</text>
</comment>
<evidence type="ECO:0000313" key="3">
    <source>
        <dbReference type="Proteomes" id="UP000298284"/>
    </source>
</evidence>
<evidence type="ECO:0000259" key="1">
    <source>
        <dbReference type="SMART" id="SM00014"/>
    </source>
</evidence>
<dbReference type="Proteomes" id="UP000298284">
    <property type="component" value="Unassembled WGS sequence"/>
</dbReference>
<dbReference type="CDD" id="cd01610">
    <property type="entry name" value="PAP2_like"/>
    <property type="match status" value="1"/>
</dbReference>
<dbReference type="SUPFAM" id="SSF48317">
    <property type="entry name" value="Acid phosphatase/Vanadium-dependent haloperoxidase"/>
    <property type="match status" value="1"/>
</dbReference>
<dbReference type="EMBL" id="SRKZ01000004">
    <property type="protein sequence ID" value="TGD79527.1"/>
    <property type="molecule type" value="Genomic_DNA"/>
</dbReference>
<proteinExistence type="predicted"/>
<reference evidence="2 3" key="1">
    <citation type="submission" date="2019-04" db="EMBL/GenBank/DDBJ databases">
        <authorList>
            <person name="Feng G."/>
            <person name="Zhang J."/>
            <person name="Zhu H."/>
        </authorList>
    </citation>
    <scope>NUCLEOTIDE SEQUENCE [LARGE SCALE GENOMIC DNA]</scope>
    <source>
        <strain evidence="2 3">JCM 19491</strain>
    </source>
</reference>
<protein>
    <submittedName>
        <fullName evidence="2">Phosphatase PAP2 family protein</fullName>
    </submittedName>
</protein>
<organism evidence="2 3">
    <name type="scientific">Hymenobacter wooponensis</name>
    <dbReference type="NCBI Taxonomy" id="1525360"/>
    <lineage>
        <taxon>Bacteria</taxon>
        <taxon>Pseudomonadati</taxon>
        <taxon>Bacteroidota</taxon>
        <taxon>Cytophagia</taxon>
        <taxon>Cytophagales</taxon>
        <taxon>Hymenobacteraceae</taxon>
        <taxon>Hymenobacter</taxon>
    </lineage>
</organism>
<dbReference type="AlphaFoldDB" id="A0A4Z0MJM6"/>
<dbReference type="Gene3D" id="1.20.144.10">
    <property type="entry name" value="Phosphatidic acid phosphatase type 2/haloperoxidase"/>
    <property type="match status" value="1"/>
</dbReference>
<name>A0A4Z0MJM6_9BACT</name>
<dbReference type="Pfam" id="PF01569">
    <property type="entry name" value="PAP2"/>
    <property type="match status" value="1"/>
</dbReference>
<accession>A0A4Z0MJM6</accession>